<proteinExistence type="predicted"/>
<name>A0A922HUD5_DERFA</name>
<gene>
    <name evidence="1" type="ORF">DERF_010908</name>
</gene>
<dbReference type="EMBL" id="ASGP02000005">
    <property type="protein sequence ID" value="KAH9506165.1"/>
    <property type="molecule type" value="Genomic_DNA"/>
</dbReference>
<keyword evidence="2" id="KW-1185">Reference proteome</keyword>
<evidence type="ECO:0000313" key="2">
    <source>
        <dbReference type="Proteomes" id="UP000790347"/>
    </source>
</evidence>
<sequence>MVKHHESLCIHLNVLGTTKSSSSRNIASNINPTAYSNGITGNNHGKRVFVGISIPVPLIPNGQTVVKRICEFSSNSSYKHFMKPTTASVKYGLPIIPADEAMATI</sequence>
<evidence type="ECO:0000313" key="1">
    <source>
        <dbReference type="EMBL" id="KAH9506165.1"/>
    </source>
</evidence>
<dbReference type="AlphaFoldDB" id="A0A922HUD5"/>
<reference evidence="1" key="1">
    <citation type="submission" date="2013-05" db="EMBL/GenBank/DDBJ databases">
        <authorList>
            <person name="Yim A.K.Y."/>
            <person name="Chan T.F."/>
            <person name="Ji K.M."/>
            <person name="Liu X.Y."/>
            <person name="Zhou J.W."/>
            <person name="Li R.Q."/>
            <person name="Yang K.Y."/>
            <person name="Li J."/>
            <person name="Li M."/>
            <person name="Law P.T.W."/>
            <person name="Wu Y.L."/>
            <person name="Cai Z.L."/>
            <person name="Qin H."/>
            <person name="Bao Y."/>
            <person name="Leung R.K.K."/>
            <person name="Ng P.K.S."/>
            <person name="Zou J."/>
            <person name="Zhong X.J."/>
            <person name="Ran P.X."/>
            <person name="Zhong N.S."/>
            <person name="Liu Z.G."/>
            <person name="Tsui S.K.W."/>
        </authorList>
    </citation>
    <scope>NUCLEOTIDE SEQUENCE</scope>
    <source>
        <strain evidence="1">Derf</strain>
        <tissue evidence="1">Whole organism</tissue>
    </source>
</reference>
<reference evidence="1" key="2">
    <citation type="journal article" date="2022" name="Res Sq">
        <title>Comparative Genomics Reveals Insights into the Divergent Evolution of Astigmatic Mites and Household Pest Adaptations.</title>
        <authorList>
            <person name="Xiong Q."/>
            <person name="Wan A.T.-Y."/>
            <person name="Liu X.-Y."/>
            <person name="Fung C.S.-H."/>
            <person name="Xiao X."/>
            <person name="Malainual N."/>
            <person name="Hou J."/>
            <person name="Wang L."/>
            <person name="Wang M."/>
            <person name="Yang K."/>
            <person name="Cui Y."/>
            <person name="Leung E."/>
            <person name="Nong W."/>
            <person name="Shin S.-K."/>
            <person name="Au S."/>
            <person name="Jeong K.Y."/>
            <person name="Chew F.T."/>
            <person name="Hui J."/>
            <person name="Leung T.F."/>
            <person name="Tungtrongchitr A."/>
            <person name="Zhong N."/>
            <person name="Liu Z."/>
            <person name="Tsui S."/>
        </authorList>
    </citation>
    <scope>NUCLEOTIDE SEQUENCE</scope>
    <source>
        <strain evidence="1">Derf</strain>
        <tissue evidence="1">Whole organism</tissue>
    </source>
</reference>
<dbReference type="Proteomes" id="UP000790347">
    <property type="component" value="Unassembled WGS sequence"/>
</dbReference>
<protein>
    <submittedName>
        <fullName evidence="1">Uncharacterized protein</fullName>
    </submittedName>
</protein>
<accession>A0A922HUD5</accession>
<organism evidence="1 2">
    <name type="scientific">Dermatophagoides farinae</name>
    <name type="common">American house dust mite</name>
    <dbReference type="NCBI Taxonomy" id="6954"/>
    <lineage>
        <taxon>Eukaryota</taxon>
        <taxon>Metazoa</taxon>
        <taxon>Ecdysozoa</taxon>
        <taxon>Arthropoda</taxon>
        <taxon>Chelicerata</taxon>
        <taxon>Arachnida</taxon>
        <taxon>Acari</taxon>
        <taxon>Acariformes</taxon>
        <taxon>Sarcoptiformes</taxon>
        <taxon>Astigmata</taxon>
        <taxon>Psoroptidia</taxon>
        <taxon>Analgoidea</taxon>
        <taxon>Pyroglyphidae</taxon>
        <taxon>Dermatophagoidinae</taxon>
        <taxon>Dermatophagoides</taxon>
    </lineage>
</organism>
<comment type="caution">
    <text evidence="1">The sequence shown here is derived from an EMBL/GenBank/DDBJ whole genome shotgun (WGS) entry which is preliminary data.</text>
</comment>